<dbReference type="GO" id="GO:0007039">
    <property type="term" value="P:protein catabolic process in the vacuole"/>
    <property type="evidence" value="ECO:0007669"/>
    <property type="project" value="TreeGrafter"/>
</dbReference>
<dbReference type="Pfam" id="PF09783">
    <property type="entry name" value="Vac_ImportDeg"/>
    <property type="match status" value="1"/>
</dbReference>
<dbReference type="GO" id="GO:0043161">
    <property type="term" value="P:proteasome-mediated ubiquitin-dependent protein catabolic process"/>
    <property type="evidence" value="ECO:0007669"/>
    <property type="project" value="TreeGrafter"/>
</dbReference>
<dbReference type="EMBL" id="KB722643">
    <property type="protein sequence ID" value="EMS25435.1"/>
    <property type="molecule type" value="Genomic_DNA"/>
</dbReference>
<evidence type="ECO:0000256" key="1">
    <source>
        <dbReference type="ARBA" id="ARBA00061469"/>
    </source>
</evidence>
<dbReference type="GeneID" id="27367177"/>
<dbReference type="InterPro" id="IPR018618">
    <property type="entry name" value="GID4/10-like"/>
</dbReference>
<dbReference type="eggNOG" id="KOG4635">
    <property type="taxonomic scope" value="Eukaryota"/>
</dbReference>
<dbReference type="AlphaFoldDB" id="M7X5R7"/>
<reference evidence="3 4" key="1">
    <citation type="journal article" date="2012" name="Nat. Commun.">
        <title>A multi-omic map of the lipid-producing yeast Rhodosporidium toruloides.</title>
        <authorList>
            <person name="Zhu Z."/>
            <person name="Zhang S."/>
            <person name="Liu H."/>
            <person name="Shen H."/>
            <person name="Lin X."/>
            <person name="Yang F."/>
            <person name="Zhou Y.J."/>
            <person name="Jin G."/>
            <person name="Ye M."/>
            <person name="Zou H."/>
            <person name="Zou H."/>
            <person name="Zhao Z.K."/>
        </authorList>
    </citation>
    <scope>NUCLEOTIDE SEQUENCE [LARGE SCALE GENOMIC DNA]</scope>
    <source>
        <strain evidence="3 4">NP11</strain>
    </source>
</reference>
<dbReference type="PANTHER" id="PTHR14534">
    <property type="entry name" value="VACUOLAR IMPORT AND DEGRADATION PROTEIN 24"/>
    <property type="match status" value="1"/>
</dbReference>
<dbReference type="PANTHER" id="PTHR14534:SF3">
    <property type="entry name" value="GID COMPLEX SUBUNIT 4 HOMOLOG"/>
    <property type="match status" value="1"/>
</dbReference>
<evidence type="ECO:0000313" key="4">
    <source>
        <dbReference type="Proteomes" id="UP000016926"/>
    </source>
</evidence>
<accession>M7X5R7</accession>
<sequence length="541" mass="58559">MPDVSWVDPLLSHEAFAPTQPLKGRGPLHPGSTWVGVQRSGRNSYEVTVKFDTVDVQSGTVTGTLEIKNLTAELESLVTFFEGDIVGEVGGPGFLTAKYGATEIDDLKHWRRFPAFTRNRLEHQLVKPNLNLRQANNKPFKFLRLKEQFVVGERVEAIHGASYAGFYYCCLDCEPFPPTDPSISPHRGISPAARNVPAFRRRNSSFSRPEPSPSLLTQTRPSIARPSPASPPQPIVNLPSPPRRTVELPTTAEEPTAPRPLPPRRTSSGSISYAAALRGSPGSLASPPLSPMPPSASSFSSSISSASSASPQTPPEHLIRPSAPPPPDLPTPKAELDSSALTYLTEAGSSSLPPILQSIEAGHSSEWPAPTSPPMPTRPPGAMRRISSDVASVLAKAKEKTRGRPEVARRKSAREAEEEDGVDDRGMRSWTEATISGVSVTLLCRLRDEANELCATVLLPPQREPVSGTLAPLCPFAPRRRRRVRLPLSPPTTALRHPNEHDRIPYLDLRPASSEQTHVSIAQLSPLLAVAYSLVGTVVNP</sequence>
<proteinExistence type="inferred from homology"/>
<dbReference type="GO" id="GO:0045721">
    <property type="term" value="P:negative regulation of gluconeogenesis"/>
    <property type="evidence" value="ECO:0007669"/>
    <property type="project" value="TreeGrafter"/>
</dbReference>
<gene>
    <name evidence="3" type="ORF">RHTO_03164</name>
</gene>
<keyword evidence="4" id="KW-1185">Reference proteome</keyword>
<protein>
    <submittedName>
        <fullName evidence="3">Vesicle-mediated transport protein</fullName>
    </submittedName>
</protein>
<comment type="similarity">
    <text evidence="1">Belongs to the GID4/VID24 family.</text>
</comment>
<evidence type="ECO:0000313" key="3">
    <source>
        <dbReference type="EMBL" id="EMS25435.1"/>
    </source>
</evidence>
<organism evidence="3 4">
    <name type="scientific">Rhodotorula toruloides (strain NP11)</name>
    <name type="common">Yeast</name>
    <name type="synonym">Rhodosporidium toruloides</name>
    <dbReference type="NCBI Taxonomy" id="1130832"/>
    <lineage>
        <taxon>Eukaryota</taxon>
        <taxon>Fungi</taxon>
        <taxon>Dikarya</taxon>
        <taxon>Basidiomycota</taxon>
        <taxon>Pucciniomycotina</taxon>
        <taxon>Microbotryomycetes</taxon>
        <taxon>Sporidiobolales</taxon>
        <taxon>Sporidiobolaceae</taxon>
        <taxon>Rhodotorula</taxon>
    </lineage>
</organism>
<dbReference type="GO" id="GO:0005773">
    <property type="term" value="C:vacuole"/>
    <property type="evidence" value="ECO:0007669"/>
    <property type="project" value="GOC"/>
</dbReference>
<feature type="region of interest" description="Disordered" evidence="2">
    <location>
        <begin position="396"/>
        <end position="425"/>
    </location>
</feature>
<dbReference type="GO" id="GO:0034657">
    <property type="term" value="C:GID complex"/>
    <property type="evidence" value="ECO:0007669"/>
    <property type="project" value="TreeGrafter"/>
</dbReference>
<feature type="region of interest" description="Disordered" evidence="2">
    <location>
        <begin position="202"/>
        <end position="345"/>
    </location>
</feature>
<feature type="compositionally biased region" description="Low complexity" evidence="2">
    <location>
        <begin position="295"/>
        <end position="311"/>
    </location>
</feature>
<dbReference type="OrthoDB" id="62at2759"/>
<evidence type="ECO:0000256" key="2">
    <source>
        <dbReference type="SAM" id="MobiDB-lite"/>
    </source>
</evidence>
<name>M7X5R7_RHOT1</name>
<dbReference type="RefSeq" id="XP_016276554.1">
    <property type="nucleotide sequence ID" value="XM_016416835.1"/>
</dbReference>
<feature type="compositionally biased region" description="Basic and acidic residues" evidence="2">
    <location>
        <begin position="396"/>
        <end position="415"/>
    </location>
</feature>
<dbReference type="Proteomes" id="UP000016926">
    <property type="component" value="Unassembled WGS sequence"/>
</dbReference>
<feature type="compositionally biased region" description="Pro residues" evidence="2">
    <location>
        <begin position="228"/>
        <end position="242"/>
    </location>
</feature>
<dbReference type="GO" id="GO:0006623">
    <property type="term" value="P:protein targeting to vacuole"/>
    <property type="evidence" value="ECO:0007669"/>
    <property type="project" value="TreeGrafter"/>
</dbReference>
<dbReference type="HOGENOM" id="CLU_584156_0_0_1"/>